<feature type="compositionally biased region" description="Polar residues" evidence="1">
    <location>
        <begin position="1"/>
        <end position="13"/>
    </location>
</feature>
<feature type="compositionally biased region" description="Low complexity" evidence="1">
    <location>
        <begin position="234"/>
        <end position="247"/>
    </location>
</feature>
<dbReference type="GeneID" id="63780165"/>
<evidence type="ECO:0000313" key="2">
    <source>
        <dbReference type="EMBL" id="ORY63126.1"/>
    </source>
</evidence>
<dbReference type="InParanoid" id="A0A1Y2DVG9"/>
<dbReference type="STRING" id="1141098.A0A1Y2DVG9"/>
<dbReference type="RefSeq" id="XP_040714783.1">
    <property type="nucleotide sequence ID" value="XM_040863953.1"/>
</dbReference>
<sequence length="451" mass="50869">MERRQNTVSSNHTASSRDSRRSADSYDSRSTVATSFYDSPRPSKGSYSRTSKGRDASYEEDLSPSTSLYPRSSVDTYSSQASSIDIDQVEVDDCVDLAEIPPLPLYRHQIVETNVRPSSPEDFAELFPSMDRLSIRHDDFTSDGNMNLRVDTVVTGRRRSPRTIQLFHLRMHDLARREFSLRRYCRESGREVCNSKRKFTEPATQSRPNLQRSVSSAMKNLGRPSMKRVPTAGSKFSPRSRSSTSASADHEFTETFEQALSLDQRQKTPKVPTNTIKLEFSNYARVDVQRCGSSNAKRYEFEWWGHKYSWRRTTAKLTGVVSFHLCRDGNNTTPVAHIVPETRSPNQVDSDEVAGGWVPPCHMWISDEALITAMTDVADVVVATGLMALVDDCIKERWGTKKAHHIGLPLTSKSVDVEYVGPKAFVQQMFSRRKSDENSSALRQANPVAAY</sequence>
<organism evidence="2 3">
    <name type="scientific">Pseudomassariella vexata</name>
    <dbReference type="NCBI Taxonomy" id="1141098"/>
    <lineage>
        <taxon>Eukaryota</taxon>
        <taxon>Fungi</taxon>
        <taxon>Dikarya</taxon>
        <taxon>Ascomycota</taxon>
        <taxon>Pezizomycotina</taxon>
        <taxon>Sordariomycetes</taxon>
        <taxon>Xylariomycetidae</taxon>
        <taxon>Amphisphaeriales</taxon>
        <taxon>Pseudomassariaceae</taxon>
        <taxon>Pseudomassariella</taxon>
    </lineage>
</organism>
<accession>A0A1Y2DVG9</accession>
<feature type="compositionally biased region" description="Polar residues" evidence="1">
    <location>
        <begin position="63"/>
        <end position="74"/>
    </location>
</feature>
<dbReference type="OrthoDB" id="5317787at2759"/>
<dbReference type="AlphaFoldDB" id="A0A1Y2DVG9"/>
<gene>
    <name evidence="2" type="ORF">BCR38DRAFT_485893</name>
</gene>
<keyword evidence="3" id="KW-1185">Reference proteome</keyword>
<feature type="compositionally biased region" description="Polar residues" evidence="1">
    <location>
        <begin position="202"/>
        <end position="218"/>
    </location>
</feature>
<reference evidence="2 3" key="1">
    <citation type="submission" date="2016-07" db="EMBL/GenBank/DDBJ databases">
        <title>Pervasive Adenine N6-methylation of Active Genes in Fungi.</title>
        <authorList>
            <consortium name="DOE Joint Genome Institute"/>
            <person name="Mondo S.J."/>
            <person name="Dannebaum R.O."/>
            <person name="Kuo R.C."/>
            <person name="Labutti K."/>
            <person name="Haridas S."/>
            <person name="Kuo A."/>
            <person name="Salamov A."/>
            <person name="Ahrendt S.R."/>
            <person name="Lipzen A."/>
            <person name="Sullivan W."/>
            <person name="Andreopoulos W.B."/>
            <person name="Clum A."/>
            <person name="Lindquist E."/>
            <person name="Daum C."/>
            <person name="Ramamoorthy G.K."/>
            <person name="Gryganskyi A."/>
            <person name="Culley D."/>
            <person name="Magnuson J.K."/>
            <person name="James T.Y."/>
            <person name="O'Malley M.A."/>
            <person name="Stajich J.E."/>
            <person name="Spatafora J.W."/>
            <person name="Visel A."/>
            <person name="Grigoriev I.V."/>
        </authorList>
    </citation>
    <scope>NUCLEOTIDE SEQUENCE [LARGE SCALE GENOMIC DNA]</scope>
    <source>
        <strain evidence="2 3">CBS 129021</strain>
    </source>
</reference>
<evidence type="ECO:0000313" key="3">
    <source>
        <dbReference type="Proteomes" id="UP000193689"/>
    </source>
</evidence>
<dbReference type="EMBL" id="MCFJ01000008">
    <property type="protein sequence ID" value="ORY63126.1"/>
    <property type="molecule type" value="Genomic_DNA"/>
</dbReference>
<feature type="region of interest" description="Disordered" evidence="1">
    <location>
        <begin position="1"/>
        <end position="74"/>
    </location>
</feature>
<feature type="region of interest" description="Disordered" evidence="1">
    <location>
        <begin position="196"/>
        <end position="250"/>
    </location>
</feature>
<evidence type="ECO:0000256" key="1">
    <source>
        <dbReference type="SAM" id="MobiDB-lite"/>
    </source>
</evidence>
<proteinExistence type="predicted"/>
<protein>
    <submittedName>
        <fullName evidence="2">Uncharacterized protein</fullName>
    </submittedName>
</protein>
<dbReference type="Proteomes" id="UP000193689">
    <property type="component" value="Unassembled WGS sequence"/>
</dbReference>
<comment type="caution">
    <text evidence="2">The sequence shown here is derived from an EMBL/GenBank/DDBJ whole genome shotgun (WGS) entry which is preliminary data.</text>
</comment>
<feature type="compositionally biased region" description="Basic and acidic residues" evidence="1">
    <location>
        <begin position="15"/>
        <end position="27"/>
    </location>
</feature>
<name>A0A1Y2DVG9_9PEZI</name>